<gene>
    <name evidence="2" type="ORF">LYPA_23C001539</name>
</gene>
<organism evidence="2 3">
    <name type="scientific">Lynx pardinus</name>
    <name type="common">Iberian lynx</name>
    <name type="synonym">Felis pardina</name>
    <dbReference type="NCBI Taxonomy" id="191816"/>
    <lineage>
        <taxon>Eukaryota</taxon>
        <taxon>Metazoa</taxon>
        <taxon>Chordata</taxon>
        <taxon>Craniata</taxon>
        <taxon>Vertebrata</taxon>
        <taxon>Euteleostomi</taxon>
        <taxon>Mammalia</taxon>
        <taxon>Eutheria</taxon>
        <taxon>Laurasiatheria</taxon>
        <taxon>Carnivora</taxon>
        <taxon>Feliformia</taxon>
        <taxon>Felidae</taxon>
        <taxon>Felinae</taxon>
        <taxon>Lynx</taxon>
    </lineage>
</organism>
<dbReference type="EMBL" id="CAAGRJ010022217">
    <property type="protein sequence ID" value="VFV36111.1"/>
    <property type="molecule type" value="Genomic_DNA"/>
</dbReference>
<feature type="region of interest" description="Disordered" evidence="1">
    <location>
        <begin position="1"/>
        <end position="30"/>
    </location>
</feature>
<dbReference type="Proteomes" id="UP000386466">
    <property type="component" value="Unassembled WGS sequence"/>
</dbReference>
<evidence type="ECO:0000256" key="1">
    <source>
        <dbReference type="SAM" id="MobiDB-lite"/>
    </source>
</evidence>
<reference evidence="2 3" key="1">
    <citation type="submission" date="2019-01" db="EMBL/GenBank/DDBJ databases">
        <authorList>
            <person name="Alioto T."/>
            <person name="Alioto T."/>
        </authorList>
    </citation>
    <scope>NUCLEOTIDE SEQUENCE [LARGE SCALE GENOMIC DNA]</scope>
</reference>
<sequence length="174" mass="19346">MGQSSWKHLSALGQQGKRGRGHFGSQSDRENTLNQMLVEGWMARQLDMEALRGRHRSCSPARRRPCRTVAHHEAGCAVIVQFGMSEKPDHVSFDLPRQGEMLVEKRLAGKRLLEKGRHGELLGRRPFAEKPACKEFVKGTSSLEEDASLPEGLTAWNQGREEGAAKCCVQESPA</sequence>
<protein>
    <submittedName>
        <fullName evidence="2">Afg3-like protein 1</fullName>
    </submittedName>
</protein>
<evidence type="ECO:0000313" key="2">
    <source>
        <dbReference type="EMBL" id="VFV36111.1"/>
    </source>
</evidence>
<accession>A0A485NQH7</accession>
<name>A0A485NQH7_LYNPA</name>
<keyword evidence="3" id="KW-1185">Reference proteome</keyword>
<proteinExistence type="predicted"/>
<evidence type="ECO:0000313" key="3">
    <source>
        <dbReference type="Proteomes" id="UP000386466"/>
    </source>
</evidence>
<dbReference type="AlphaFoldDB" id="A0A485NQH7"/>